<reference evidence="2" key="1">
    <citation type="submission" date="2007-04" db="EMBL/GenBank/DDBJ databases">
        <title>Annotation of Pediculus humanus corporis strain USDA.</title>
        <authorList>
            <person name="Kirkness E."/>
            <person name="Hannick L."/>
            <person name="Hass B."/>
            <person name="Bruggner R."/>
            <person name="Lawson D."/>
            <person name="Bidwell S."/>
            <person name="Joardar V."/>
            <person name="Caler E."/>
            <person name="Walenz B."/>
            <person name="Inman J."/>
            <person name="Schobel S."/>
            <person name="Galinsky K."/>
            <person name="Amedeo P."/>
            <person name="Strausberg R."/>
        </authorList>
    </citation>
    <scope>NUCLEOTIDE SEQUENCE</scope>
    <source>
        <strain evidence="2">USDA</strain>
    </source>
</reference>
<proteinExistence type="predicted"/>
<reference evidence="3" key="3">
    <citation type="submission" date="2021-02" db="UniProtKB">
        <authorList>
            <consortium name="EnsemblMetazoa"/>
        </authorList>
    </citation>
    <scope>IDENTIFICATION</scope>
    <source>
        <strain evidence="3">USDA</strain>
    </source>
</reference>
<sequence>MWRRASCEQQLDTRNPVHIPEPGTGTVPICGRIPIPLGIRVLASESGTEFVGVTQQNPETPSGDPERVFFSL</sequence>
<evidence type="ECO:0000313" key="2">
    <source>
        <dbReference type="EMBL" id="EEB16393.1"/>
    </source>
</evidence>
<protein>
    <submittedName>
        <fullName evidence="2 3">Uncharacterized protein</fullName>
    </submittedName>
</protein>
<evidence type="ECO:0000256" key="1">
    <source>
        <dbReference type="SAM" id="MobiDB-lite"/>
    </source>
</evidence>
<accession>E0VSN7</accession>
<dbReference type="EMBL" id="AAZO01005157">
    <property type="status" value="NOT_ANNOTATED_CDS"/>
    <property type="molecule type" value="Genomic_DNA"/>
</dbReference>
<gene>
    <name evidence="3" type="primary">8234538</name>
    <name evidence="2" type="ORF">Phum_PHUM420990</name>
</gene>
<dbReference type="EnsemblMetazoa" id="PHUM420990-RA">
    <property type="protein sequence ID" value="PHUM420990-PA"/>
    <property type="gene ID" value="PHUM420990"/>
</dbReference>
<feature type="region of interest" description="Disordered" evidence="1">
    <location>
        <begin position="53"/>
        <end position="72"/>
    </location>
</feature>
<name>E0VSN7_PEDHC</name>
<dbReference type="Proteomes" id="UP000009046">
    <property type="component" value="Unassembled WGS sequence"/>
</dbReference>
<evidence type="ECO:0000313" key="3">
    <source>
        <dbReference type="EnsemblMetazoa" id="PHUM420990-PA"/>
    </source>
</evidence>
<evidence type="ECO:0000313" key="4">
    <source>
        <dbReference type="Proteomes" id="UP000009046"/>
    </source>
</evidence>
<organism>
    <name type="scientific">Pediculus humanus subsp. corporis</name>
    <name type="common">Body louse</name>
    <dbReference type="NCBI Taxonomy" id="121224"/>
    <lineage>
        <taxon>Eukaryota</taxon>
        <taxon>Metazoa</taxon>
        <taxon>Ecdysozoa</taxon>
        <taxon>Arthropoda</taxon>
        <taxon>Hexapoda</taxon>
        <taxon>Insecta</taxon>
        <taxon>Pterygota</taxon>
        <taxon>Neoptera</taxon>
        <taxon>Paraneoptera</taxon>
        <taxon>Psocodea</taxon>
        <taxon>Troctomorpha</taxon>
        <taxon>Phthiraptera</taxon>
        <taxon>Anoplura</taxon>
        <taxon>Pediculidae</taxon>
        <taxon>Pediculus</taxon>
    </lineage>
</organism>
<dbReference type="GeneID" id="8234538"/>
<dbReference type="KEGG" id="phu:Phum_PHUM420990"/>
<feature type="region of interest" description="Disordered" evidence="1">
    <location>
        <begin position="1"/>
        <end position="25"/>
    </location>
</feature>
<dbReference type="VEuPathDB" id="VectorBase:PHUM420990"/>
<dbReference type="HOGENOM" id="CLU_2725238_0_0_1"/>
<dbReference type="RefSeq" id="XP_002429131.1">
    <property type="nucleotide sequence ID" value="XM_002429086.1"/>
</dbReference>
<dbReference type="EMBL" id="DS235755">
    <property type="protein sequence ID" value="EEB16393.1"/>
    <property type="molecule type" value="Genomic_DNA"/>
</dbReference>
<dbReference type="CTD" id="8234538"/>
<dbReference type="InParanoid" id="E0VSN7"/>
<keyword evidence="4" id="KW-1185">Reference proteome</keyword>
<reference evidence="2" key="2">
    <citation type="submission" date="2007-04" db="EMBL/GenBank/DDBJ databases">
        <title>The genome of the human body louse.</title>
        <authorList>
            <consortium name="The Human Body Louse Genome Consortium"/>
            <person name="Kirkness E."/>
            <person name="Walenz B."/>
            <person name="Hass B."/>
            <person name="Bruggner R."/>
            <person name="Strausberg R."/>
        </authorList>
    </citation>
    <scope>NUCLEOTIDE SEQUENCE</scope>
    <source>
        <strain evidence="2">USDA</strain>
    </source>
</reference>
<dbReference type="AlphaFoldDB" id="E0VSN7"/>